<dbReference type="InterPro" id="IPR041691">
    <property type="entry name" value="Atg6/beclin_CC"/>
</dbReference>
<feature type="domain" description="Atg6/beclin coiled-coil" evidence="4">
    <location>
        <begin position="222"/>
        <end position="345"/>
    </location>
</feature>
<dbReference type="GO" id="GO:0043548">
    <property type="term" value="F:phosphatidylinositol 3-kinase binding"/>
    <property type="evidence" value="ECO:0007669"/>
    <property type="project" value="TreeGrafter"/>
</dbReference>
<evidence type="ECO:0000259" key="4">
    <source>
        <dbReference type="Pfam" id="PF17675"/>
    </source>
</evidence>
<keyword evidence="6" id="KW-1185">Reference proteome</keyword>
<evidence type="ECO:0000313" key="6">
    <source>
        <dbReference type="Proteomes" id="UP000694044"/>
    </source>
</evidence>
<gene>
    <name evidence="5" type="primary">ATG6</name>
    <name evidence="5" type="ORF">PHYPSEUDO_014175</name>
</gene>
<evidence type="ECO:0000313" key="5">
    <source>
        <dbReference type="EMBL" id="KAG7387412.1"/>
    </source>
</evidence>
<dbReference type="InterPro" id="IPR007243">
    <property type="entry name" value="Atg6/Beclin"/>
</dbReference>
<evidence type="ECO:0000256" key="2">
    <source>
        <dbReference type="SAM" id="MobiDB-lite"/>
    </source>
</evidence>
<feature type="domain" description="Atg6 BARA" evidence="3">
    <location>
        <begin position="354"/>
        <end position="523"/>
    </location>
</feature>
<dbReference type="GO" id="GO:0045324">
    <property type="term" value="P:late endosome to vacuole transport"/>
    <property type="evidence" value="ECO:0007669"/>
    <property type="project" value="TreeGrafter"/>
</dbReference>
<dbReference type="EMBL" id="JAGDFM010000079">
    <property type="protein sequence ID" value="KAG7387412.1"/>
    <property type="molecule type" value="Genomic_DNA"/>
</dbReference>
<dbReference type="OrthoDB" id="20368at2759"/>
<dbReference type="AlphaFoldDB" id="A0A8T1W0Q2"/>
<dbReference type="Pfam" id="PF04111">
    <property type="entry name" value="APG6"/>
    <property type="match status" value="1"/>
</dbReference>
<dbReference type="GO" id="GO:0000045">
    <property type="term" value="P:autophagosome assembly"/>
    <property type="evidence" value="ECO:0007669"/>
    <property type="project" value="TreeGrafter"/>
</dbReference>
<accession>A0A8T1W0Q2</accession>
<reference evidence="5" key="1">
    <citation type="submission" date="2021-02" db="EMBL/GenBank/DDBJ databases">
        <authorList>
            <person name="Palmer J.M."/>
        </authorList>
    </citation>
    <scope>NUCLEOTIDE SEQUENCE</scope>
    <source>
        <strain evidence="5">SCRP734</strain>
    </source>
</reference>
<feature type="region of interest" description="Disordered" evidence="2">
    <location>
        <begin position="131"/>
        <end position="162"/>
    </location>
</feature>
<dbReference type="GO" id="GO:0000407">
    <property type="term" value="C:phagophore assembly site"/>
    <property type="evidence" value="ECO:0007669"/>
    <property type="project" value="TreeGrafter"/>
</dbReference>
<feature type="compositionally biased region" description="Basic residues" evidence="2">
    <location>
        <begin position="142"/>
        <end position="158"/>
    </location>
</feature>
<dbReference type="GO" id="GO:0034271">
    <property type="term" value="C:phosphatidylinositol 3-kinase complex, class III, type I"/>
    <property type="evidence" value="ECO:0007669"/>
    <property type="project" value="TreeGrafter"/>
</dbReference>
<name>A0A8T1W0Q2_9STRA</name>
<dbReference type="Pfam" id="PF17675">
    <property type="entry name" value="APG6_N"/>
    <property type="match status" value="1"/>
</dbReference>
<evidence type="ECO:0000259" key="3">
    <source>
        <dbReference type="Pfam" id="PF04111"/>
    </source>
</evidence>
<dbReference type="GO" id="GO:0030674">
    <property type="term" value="F:protein-macromolecule adaptor activity"/>
    <property type="evidence" value="ECO:0007669"/>
    <property type="project" value="TreeGrafter"/>
</dbReference>
<dbReference type="PANTHER" id="PTHR12768">
    <property type="entry name" value="BECLIN 1"/>
    <property type="match status" value="1"/>
</dbReference>
<sequence length="573" mass="64167">MIVPFESDPALERNHARRQDSAFFKNTMRRCQQCRRSLESELLSAPGRASTCDLSRLAHAPCAKLHFDALFAVVRAVLGESYVLLPTASASQSMLLLQKLPTNAATPPEMDESGAFGEDLYASARYNLSLQQQHQQEQRRQQPQRRQKLQQRQRRQQQRMKDSFTAAGRYIEAHVGRASHEEESSAMGDSMVAVPTYADVSHHVQLLTTQQAHCAGLPVTTPVCKDCMDGMVTMIDGQAERARYEKRSFAGFLHNTTSSTVHCEEIKQIDDKIRFYENELNALEESLKLMESERESIAQQQEAMNEEEKALIYEEAGLWDQFSGLQLQEAVFQETRDAGTAQINAMECKVASAKHLNILTDMFVIGYDGAFGTINQFRMGQSASFALEWNEINAAFGECALLLQTLVSMVGLEFLDFKIVPLGSFSKMIRTSNLRMEYCLHGSDQQNFAESHFNLGLGAWITCLGQLMAFVQARDPSIRLPYKVAKHSIGGYSILFLKNKHKEWTKALKYALTNLKWLLTWVSARGYSILAPSTVTSTVATAPSKAALAFAANPPQMRTSGSKQSVVIMEHFS</sequence>
<proteinExistence type="predicted"/>
<dbReference type="GO" id="GO:0000423">
    <property type="term" value="P:mitophagy"/>
    <property type="evidence" value="ECO:0007669"/>
    <property type="project" value="TreeGrafter"/>
</dbReference>
<feature type="coiled-coil region" evidence="1">
    <location>
        <begin position="266"/>
        <end position="310"/>
    </location>
</feature>
<dbReference type="PANTHER" id="PTHR12768:SF4">
    <property type="entry name" value="BECLIN-1"/>
    <property type="match status" value="1"/>
</dbReference>
<comment type="caution">
    <text evidence="5">The sequence shown here is derived from an EMBL/GenBank/DDBJ whole genome shotgun (WGS) entry which is preliminary data.</text>
</comment>
<dbReference type="GO" id="GO:0034272">
    <property type="term" value="C:phosphatidylinositol 3-kinase complex, class III, type II"/>
    <property type="evidence" value="ECO:0007669"/>
    <property type="project" value="TreeGrafter"/>
</dbReference>
<keyword evidence="1" id="KW-0175">Coiled coil</keyword>
<organism evidence="5 6">
    <name type="scientific">Phytophthora pseudosyringae</name>
    <dbReference type="NCBI Taxonomy" id="221518"/>
    <lineage>
        <taxon>Eukaryota</taxon>
        <taxon>Sar</taxon>
        <taxon>Stramenopiles</taxon>
        <taxon>Oomycota</taxon>
        <taxon>Peronosporomycetes</taxon>
        <taxon>Peronosporales</taxon>
        <taxon>Peronosporaceae</taxon>
        <taxon>Phytophthora</taxon>
    </lineage>
</organism>
<evidence type="ECO:0000256" key="1">
    <source>
        <dbReference type="SAM" id="Coils"/>
    </source>
</evidence>
<dbReference type="Proteomes" id="UP000694044">
    <property type="component" value="Unassembled WGS sequence"/>
</dbReference>
<dbReference type="GO" id="GO:0006995">
    <property type="term" value="P:cellular response to nitrogen starvation"/>
    <property type="evidence" value="ECO:0007669"/>
    <property type="project" value="TreeGrafter"/>
</dbReference>
<protein>
    <submittedName>
        <fullName evidence="5">Autophagy protein 6</fullName>
    </submittedName>
</protein>
<dbReference type="InterPro" id="IPR040455">
    <property type="entry name" value="Atg6_BARA"/>
</dbReference>